<keyword evidence="2 4" id="KW-0238">DNA-binding</keyword>
<dbReference type="Pfam" id="PF02909">
    <property type="entry name" value="TetR_C_1"/>
    <property type="match status" value="1"/>
</dbReference>
<proteinExistence type="predicted"/>
<dbReference type="InterPro" id="IPR004111">
    <property type="entry name" value="Repressor_TetR_C"/>
</dbReference>
<dbReference type="PROSITE" id="PS50977">
    <property type="entry name" value="HTH_TETR_2"/>
    <property type="match status" value="1"/>
</dbReference>
<organism evidence="7 8">
    <name type="scientific">Agromyces bauzanensis</name>
    <dbReference type="NCBI Taxonomy" id="1308924"/>
    <lineage>
        <taxon>Bacteria</taxon>
        <taxon>Bacillati</taxon>
        <taxon>Actinomycetota</taxon>
        <taxon>Actinomycetes</taxon>
        <taxon>Micrococcales</taxon>
        <taxon>Microbacteriaceae</taxon>
        <taxon>Agromyces</taxon>
    </lineage>
</organism>
<feature type="DNA-binding region" description="H-T-H motif" evidence="4">
    <location>
        <begin position="31"/>
        <end position="50"/>
    </location>
</feature>
<dbReference type="InterPro" id="IPR023772">
    <property type="entry name" value="DNA-bd_HTH_TetR-type_CS"/>
</dbReference>
<dbReference type="GO" id="GO:0000976">
    <property type="term" value="F:transcription cis-regulatory region binding"/>
    <property type="evidence" value="ECO:0007669"/>
    <property type="project" value="TreeGrafter"/>
</dbReference>
<dbReference type="Pfam" id="PF00440">
    <property type="entry name" value="TetR_N"/>
    <property type="match status" value="1"/>
</dbReference>
<dbReference type="PROSITE" id="PS01081">
    <property type="entry name" value="HTH_TETR_1"/>
    <property type="match status" value="1"/>
</dbReference>
<evidence type="ECO:0000313" key="8">
    <source>
        <dbReference type="Proteomes" id="UP000636956"/>
    </source>
</evidence>
<dbReference type="InterPro" id="IPR036271">
    <property type="entry name" value="Tet_transcr_reg_TetR-rel_C_sf"/>
</dbReference>
<evidence type="ECO:0000256" key="3">
    <source>
        <dbReference type="ARBA" id="ARBA00023163"/>
    </source>
</evidence>
<dbReference type="Proteomes" id="UP000636956">
    <property type="component" value="Unassembled WGS sequence"/>
</dbReference>
<dbReference type="Gene3D" id="1.10.357.10">
    <property type="entry name" value="Tetracycline Repressor, domain 2"/>
    <property type="match status" value="1"/>
</dbReference>
<reference evidence="7" key="1">
    <citation type="journal article" date="2014" name="Int. J. Syst. Evol. Microbiol.">
        <title>Complete genome sequence of Corynebacterium casei LMG S-19264T (=DSM 44701T), isolated from a smear-ripened cheese.</title>
        <authorList>
            <consortium name="US DOE Joint Genome Institute (JGI-PGF)"/>
            <person name="Walter F."/>
            <person name="Albersmeier A."/>
            <person name="Kalinowski J."/>
            <person name="Ruckert C."/>
        </authorList>
    </citation>
    <scope>NUCLEOTIDE SEQUENCE</scope>
    <source>
        <strain evidence="7">CGMCC 1.8984</strain>
    </source>
</reference>
<dbReference type="GO" id="GO:0045892">
    <property type="term" value="P:negative regulation of DNA-templated transcription"/>
    <property type="evidence" value="ECO:0007669"/>
    <property type="project" value="InterPro"/>
</dbReference>
<evidence type="ECO:0000256" key="2">
    <source>
        <dbReference type="ARBA" id="ARBA00023125"/>
    </source>
</evidence>
<dbReference type="PANTHER" id="PTHR30055:SF151">
    <property type="entry name" value="TRANSCRIPTIONAL REGULATORY PROTEIN"/>
    <property type="match status" value="1"/>
</dbReference>
<protein>
    <recommendedName>
        <fullName evidence="6">HTH tetR-type domain-containing protein</fullName>
    </recommendedName>
</protein>
<keyword evidence="1" id="KW-0805">Transcription regulation</keyword>
<dbReference type="AlphaFoldDB" id="A0A917PIQ7"/>
<feature type="region of interest" description="Disordered" evidence="5">
    <location>
        <begin position="234"/>
        <end position="253"/>
    </location>
</feature>
<gene>
    <name evidence="7" type="ORF">GCM10011372_19020</name>
</gene>
<dbReference type="RefSeq" id="WP_188743197.1">
    <property type="nucleotide sequence ID" value="NZ_BAABFW010000004.1"/>
</dbReference>
<sequence>MRPGPRRSISQTDIVAAAFEIVEQKGFSAVSVRGVAASVGLTPTALYTYFPSKNALLRAMVEQLLSTVDIDAASEVDGPSEVDGRSGVDGGSGVDGRSGVAAAWRDRVHAHAAALRARLAEHVGAIVLVTRGPLDGPHALGLNESLVAGFVADGMPHADAARAARAVRAYVLGVAVLDAAERAGGPAGASPSAAGDTLWSDAAAFPLTAATTGLAGDGLDWGLDRLLDGFEMRSTAPDQAGSGSIAPDLVRSA</sequence>
<reference evidence="7" key="2">
    <citation type="submission" date="2020-09" db="EMBL/GenBank/DDBJ databases">
        <authorList>
            <person name="Sun Q."/>
            <person name="Zhou Y."/>
        </authorList>
    </citation>
    <scope>NUCLEOTIDE SEQUENCE</scope>
    <source>
        <strain evidence="7">CGMCC 1.8984</strain>
    </source>
</reference>
<feature type="domain" description="HTH tetR-type" evidence="6">
    <location>
        <begin position="8"/>
        <end position="68"/>
    </location>
</feature>
<dbReference type="InterPro" id="IPR050109">
    <property type="entry name" value="HTH-type_TetR-like_transc_reg"/>
</dbReference>
<evidence type="ECO:0000256" key="4">
    <source>
        <dbReference type="PROSITE-ProRule" id="PRU00335"/>
    </source>
</evidence>
<dbReference type="PRINTS" id="PR00455">
    <property type="entry name" value="HTHTETR"/>
</dbReference>
<dbReference type="Gene3D" id="1.10.10.60">
    <property type="entry name" value="Homeodomain-like"/>
    <property type="match status" value="1"/>
</dbReference>
<dbReference type="InterPro" id="IPR001647">
    <property type="entry name" value="HTH_TetR"/>
</dbReference>
<keyword evidence="3" id="KW-0804">Transcription</keyword>
<dbReference type="SUPFAM" id="SSF46689">
    <property type="entry name" value="Homeodomain-like"/>
    <property type="match status" value="1"/>
</dbReference>
<comment type="caution">
    <text evidence="7">The sequence shown here is derived from an EMBL/GenBank/DDBJ whole genome shotgun (WGS) entry which is preliminary data.</text>
</comment>
<evidence type="ECO:0000256" key="5">
    <source>
        <dbReference type="SAM" id="MobiDB-lite"/>
    </source>
</evidence>
<dbReference type="GO" id="GO:0003700">
    <property type="term" value="F:DNA-binding transcription factor activity"/>
    <property type="evidence" value="ECO:0007669"/>
    <property type="project" value="TreeGrafter"/>
</dbReference>
<name>A0A917PIQ7_9MICO</name>
<dbReference type="EMBL" id="BMMD01000009">
    <property type="protein sequence ID" value="GGJ80824.1"/>
    <property type="molecule type" value="Genomic_DNA"/>
</dbReference>
<dbReference type="SUPFAM" id="SSF48498">
    <property type="entry name" value="Tetracyclin repressor-like, C-terminal domain"/>
    <property type="match status" value="1"/>
</dbReference>
<dbReference type="InterPro" id="IPR009057">
    <property type="entry name" value="Homeodomain-like_sf"/>
</dbReference>
<keyword evidence="8" id="KW-1185">Reference proteome</keyword>
<dbReference type="PANTHER" id="PTHR30055">
    <property type="entry name" value="HTH-TYPE TRANSCRIPTIONAL REGULATOR RUTR"/>
    <property type="match status" value="1"/>
</dbReference>
<accession>A0A917PIQ7</accession>
<evidence type="ECO:0000259" key="6">
    <source>
        <dbReference type="PROSITE" id="PS50977"/>
    </source>
</evidence>
<evidence type="ECO:0000256" key="1">
    <source>
        <dbReference type="ARBA" id="ARBA00023015"/>
    </source>
</evidence>
<evidence type="ECO:0000313" key="7">
    <source>
        <dbReference type="EMBL" id="GGJ80824.1"/>
    </source>
</evidence>